<proteinExistence type="predicted"/>
<name>A0AAD3DP83_9CHLO</name>
<organism evidence="2 3">
    <name type="scientific">Astrephomene gubernaculifera</name>
    <dbReference type="NCBI Taxonomy" id="47775"/>
    <lineage>
        <taxon>Eukaryota</taxon>
        <taxon>Viridiplantae</taxon>
        <taxon>Chlorophyta</taxon>
        <taxon>core chlorophytes</taxon>
        <taxon>Chlorophyceae</taxon>
        <taxon>CS clade</taxon>
        <taxon>Chlamydomonadales</taxon>
        <taxon>Astrephomenaceae</taxon>
        <taxon>Astrephomene</taxon>
    </lineage>
</organism>
<feature type="region of interest" description="Disordered" evidence="1">
    <location>
        <begin position="127"/>
        <end position="151"/>
    </location>
</feature>
<evidence type="ECO:0000313" key="2">
    <source>
        <dbReference type="EMBL" id="GFR44402.1"/>
    </source>
</evidence>
<protein>
    <submittedName>
        <fullName evidence="2">Uncharacterized protein</fullName>
    </submittedName>
</protein>
<feature type="compositionally biased region" description="Low complexity" evidence="1">
    <location>
        <begin position="237"/>
        <end position="248"/>
    </location>
</feature>
<feature type="region of interest" description="Disordered" evidence="1">
    <location>
        <begin position="229"/>
        <end position="275"/>
    </location>
</feature>
<evidence type="ECO:0000256" key="1">
    <source>
        <dbReference type="SAM" id="MobiDB-lite"/>
    </source>
</evidence>
<comment type="caution">
    <text evidence="2">The sequence shown here is derived from an EMBL/GenBank/DDBJ whole genome shotgun (WGS) entry which is preliminary data.</text>
</comment>
<feature type="region of interest" description="Disordered" evidence="1">
    <location>
        <begin position="406"/>
        <end position="466"/>
    </location>
</feature>
<evidence type="ECO:0000313" key="3">
    <source>
        <dbReference type="Proteomes" id="UP001054857"/>
    </source>
</evidence>
<feature type="region of interest" description="Disordered" evidence="1">
    <location>
        <begin position="170"/>
        <end position="192"/>
    </location>
</feature>
<dbReference type="Proteomes" id="UP001054857">
    <property type="component" value="Unassembled WGS sequence"/>
</dbReference>
<feature type="compositionally biased region" description="Low complexity" evidence="1">
    <location>
        <begin position="32"/>
        <end position="43"/>
    </location>
</feature>
<reference evidence="2 3" key="1">
    <citation type="journal article" date="2021" name="Sci. Rep.">
        <title>Genome sequencing of the multicellular alga Astrephomene provides insights into convergent evolution of germ-soma differentiation.</title>
        <authorList>
            <person name="Yamashita S."/>
            <person name="Yamamoto K."/>
            <person name="Matsuzaki R."/>
            <person name="Suzuki S."/>
            <person name="Yamaguchi H."/>
            <person name="Hirooka S."/>
            <person name="Minakuchi Y."/>
            <person name="Miyagishima S."/>
            <person name="Kawachi M."/>
            <person name="Toyoda A."/>
            <person name="Nozaki H."/>
        </authorList>
    </citation>
    <scope>NUCLEOTIDE SEQUENCE [LARGE SCALE GENOMIC DNA]</scope>
    <source>
        <strain evidence="2 3">NIES-4017</strain>
    </source>
</reference>
<feature type="compositionally biased region" description="Gly residues" evidence="1">
    <location>
        <begin position="132"/>
        <end position="149"/>
    </location>
</feature>
<feature type="region of interest" description="Disordered" evidence="1">
    <location>
        <begin position="1"/>
        <end position="43"/>
    </location>
</feature>
<accession>A0AAD3DP83</accession>
<dbReference type="EMBL" id="BMAR01000007">
    <property type="protein sequence ID" value="GFR44402.1"/>
    <property type="molecule type" value="Genomic_DNA"/>
</dbReference>
<sequence length="506" mass="53284">MRMTSRTRSGGGGVGYPTGIDAGSSVTPGSRGQQQLGGSHHSSSLLVRTLDLGTVTVDLERVLQPHQPLPPSLLPRLPPQQQQLPVTAIGTEATAAAAASTTPVVPGHLLAHKRELLLLATNAATAASSGVTGSGPSGGGGGSGVGSEGQPGAAAAAAWCFGAQRGFGGFTSPRQWQQQQQQEHGREEGADGEGAVLRLGRLGLYGDLAARLAALPGFTVQPKGAALEGDLKRHHQQQQQQRQQQEQRPGCKEEPYPPQQQQPEQGRRHHEQQQQQPVCGLIWQGPLGGRCGATLRPYGKYGCEVELSYIDGGSGEGSASSSFSSAAAIYQGLAIDQAEQQVVAVAAECCRQVGRRLVVHRPHPLSAPACLAPLDSALAALQRCVEGSLGLLEGALLAQHRGRQQQEQQEQMQRQQQVQQQEQQRQQQQYGKPTAKQPQQQPRPALLQKQQVVGGAKEAAGGQQHDCSSRAGAAAAVPDLQAALQEVLQLQLQLSAAMEGLMPLTQ</sequence>
<keyword evidence="3" id="KW-1185">Reference proteome</keyword>
<dbReference type="AlphaFoldDB" id="A0AAD3DP83"/>
<feature type="compositionally biased region" description="Low complexity" evidence="1">
    <location>
        <begin position="406"/>
        <end position="451"/>
    </location>
</feature>
<gene>
    <name evidence="2" type="ORF">Agub_g5634</name>
</gene>